<dbReference type="GO" id="GO:0016491">
    <property type="term" value="F:oxidoreductase activity"/>
    <property type="evidence" value="ECO:0007669"/>
    <property type="project" value="InterPro"/>
</dbReference>
<keyword evidence="6" id="KW-0274">FAD</keyword>
<evidence type="ECO:0000259" key="10">
    <source>
        <dbReference type="PROSITE" id="PS51387"/>
    </source>
</evidence>
<dbReference type="InterPro" id="IPR036318">
    <property type="entry name" value="FAD-bd_PCMH-like_sf"/>
</dbReference>
<evidence type="ECO:0000256" key="1">
    <source>
        <dbReference type="ARBA" id="ARBA00001974"/>
    </source>
</evidence>
<dbReference type="OrthoDB" id="407275at2759"/>
<name>A0A9Q1MIV0_9SOLA</name>
<keyword evidence="3" id="KW-0017">Alkaloid metabolism</keyword>
<evidence type="ECO:0000256" key="7">
    <source>
        <dbReference type="ARBA" id="ARBA00023180"/>
    </source>
</evidence>
<proteinExistence type="inferred from homology"/>
<dbReference type="Proteomes" id="UP001152561">
    <property type="component" value="Unassembled WGS sequence"/>
</dbReference>
<dbReference type="InterPro" id="IPR016166">
    <property type="entry name" value="FAD-bd_PCMH"/>
</dbReference>
<comment type="cofactor">
    <cofactor evidence="1">
        <name>FAD</name>
        <dbReference type="ChEBI" id="CHEBI:57692"/>
    </cofactor>
</comment>
<evidence type="ECO:0000256" key="2">
    <source>
        <dbReference type="ARBA" id="ARBA00005466"/>
    </source>
</evidence>
<dbReference type="PANTHER" id="PTHR32448">
    <property type="entry name" value="OS08G0158400 PROTEIN"/>
    <property type="match status" value="1"/>
</dbReference>
<dbReference type="Gene3D" id="3.30.43.10">
    <property type="entry name" value="Uridine Diphospho-n-acetylenolpyruvylglucosamine Reductase, domain 2"/>
    <property type="match status" value="1"/>
</dbReference>
<evidence type="ECO:0000256" key="5">
    <source>
        <dbReference type="ARBA" id="ARBA00022729"/>
    </source>
</evidence>
<organism evidence="11 12">
    <name type="scientific">Anisodus acutangulus</name>
    <dbReference type="NCBI Taxonomy" id="402998"/>
    <lineage>
        <taxon>Eukaryota</taxon>
        <taxon>Viridiplantae</taxon>
        <taxon>Streptophyta</taxon>
        <taxon>Embryophyta</taxon>
        <taxon>Tracheophyta</taxon>
        <taxon>Spermatophyta</taxon>
        <taxon>Magnoliopsida</taxon>
        <taxon>eudicotyledons</taxon>
        <taxon>Gunneridae</taxon>
        <taxon>Pentapetalae</taxon>
        <taxon>asterids</taxon>
        <taxon>lamiids</taxon>
        <taxon>Solanales</taxon>
        <taxon>Solanaceae</taxon>
        <taxon>Solanoideae</taxon>
        <taxon>Hyoscyameae</taxon>
        <taxon>Anisodus</taxon>
    </lineage>
</organism>
<dbReference type="InterPro" id="IPR049427">
    <property type="entry name" value="Acyl-ACP_TE_C"/>
</dbReference>
<gene>
    <name evidence="11" type="ORF">K7X08_027405</name>
</gene>
<accession>A0A9Q1MIV0</accession>
<dbReference type="GO" id="GO:0071949">
    <property type="term" value="F:FAD binding"/>
    <property type="evidence" value="ECO:0007669"/>
    <property type="project" value="InterPro"/>
</dbReference>
<keyword evidence="4" id="KW-0285">Flavoprotein</keyword>
<evidence type="ECO:0000256" key="3">
    <source>
        <dbReference type="ARBA" id="ARBA00022589"/>
    </source>
</evidence>
<reference evidence="12" key="1">
    <citation type="journal article" date="2023" name="Proc. Natl. Acad. Sci. U.S.A.">
        <title>Genomic and structural basis for evolution of tropane alkaloid biosynthesis.</title>
        <authorList>
            <person name="Wanga Y.-J."/>
            <person name="Taina T."/>
            <person name="Yua J.-Y."/>
            <person name="Lia J."/>
            <person name="Xua B."/>
            <person name="Chenc J."/>
            <person name="D'Auriad J.C."/>
            <person name="Huanga J.-P."/>
            <person name="Huanga S.-X."/>
        </authorList>
    </citation>
    <scope>NUCLEOTIDE SEQUENCE [LARGE SCALE GENOMIC DNA]</scope>
    <source>
        <strain evidence="12">cv. KIB-2019</strain>
    </source>
</reference>
<comment type="caution">
    <text evidence="11">The sequence shown here is derived from an EMBL/GenBank/DDBJ whole genome shotgun (WGS) entry which is preliminary data.</text>
</comment>
<dbReference type="InterPro" id="IPR012951">
    <property type="entry name" value="BBE"/>
</dbReference>
<protein>
    <recommendedName>
        <fullName evidence="10">FAD-binding PCMH-type domain-containing protein</fullName>
    </recommendedName>
</protein>
<evidence type="ECO:0000256" key="8">
    <source>
        <dbReference type="ARBA" id="ARBA00034114"/>
    </source>
</evidence>
<evidence type="ECO:0000313" key="11">
    <source>
        <dbReference type="EMBL" id="KAJ8561215.1"/>
    </source>
</evidence>
<dbReference type="Pfam" id="PF08031">
    <property type="entry name" value="BBE"/>
    <property type="match status" value="1"/>
</dbReference>
<dbReference type="GO" id="GO:0009820">
    <property type="term" value="P:alkaloid metabolic process"/>
    <property type="evidence" value="ECO:0007669"/>
    <property type="project" value="UniProtKB-KW"/>
</dbReference>
<evidence type="ECO:0000256" key="4">
    <source>
        <dbReference type="ARBA" id="ARBA00022630"/>
    </source>
</evidence>
<dbReference type="Pfam" id="PF01565">
    <property type="entry name" value="FAD_binding_4"/>
    <property type="match status" value="1"/>
</dbReference>
<feature type="domain" description="FAD-binding PCMH-type" evidence="10">
    <location>
        <begin position="68"/>
        <end position="244"/>
    </location>
</feature>
<dbReference type="InterPro" id="IPR016167">
    <property type="entry name" value="FAD-bd_PCMH_sub1"/>
</dbReference>
<dbReference type="AlphaFoldDB" id="A0A9Q1MIV0"/>
<dbReference type="PROSITE" id="PS51387">
    <property type="entry name" value="FAD_PCMH"/>
    <property type="match status" value="1"/>
</dbReference>
<dbReference type="Pfam" id="PF20791">
    <property type="entry name" value="Acyl-ACP_TE_C"/>
    <property type="match status" value="1"/>
</dbReference>
<dbReference type="InterPro" id="IPR029069">
    <property type="entry name" value="HotDog_dom_sf"/>
</dbReference>
<sequence length="544" mass="60549">MMNKETRKLSKISDKDRTEIEGNFADSLPVLAWGQQEPRWSDLDVNQHVNNVKDIAWILENLRFAASFMPKPTVIIVPESKEQLVTSVLCSRRGSYEIRVRCGGHSYEGTSSVSVDGSPFVVIDLMKLDGVSVDLGSETAWVQGGATLGQTYYAISQVSGIHGFAAGSCPTVGVGGHISGGGFGFLSRKYGLAADNVVDALLVDAQGRLLDRKAMGEDVFWAIRGGGGGIWGIIYAWKIRLLKVPKTVTSFIVSRPGSKNYVTQLVHKWQLVAPKLDDEFYLSVSIIAVSGGKTPTEINAQFNGFYLGPRTEAISVLNVAFPELGVLKHDCKEMSWIESTLFFSDLDNAENSSYVSLLKERYFEKKTYFKAKSDYVKTPIAVDGIMATLDILEKEPKGLIILDPYGGAMQRISEEAIAFPHRKGNLFGIQYLVQWKEKDNIGKSNEYIEWIREFYNTMAPLVSSAPRAAYVNYMDLDLGEINTTSSTNHAVERAKVWGEKYFLNNYDRLVKAKTTIDPLNVFRHQQGIPPMFAYMQDHNYSSSK</sequence>
<dbReference type="SUPFAM" id="SSF54637">
    <property type="entry name" value="Thioesterase/thiol ester dehydrase-isomerase"/>
    <property type="match status" value="1"/>
</dbReference>
<comment type="function">
    <text evidence="9">Involved in the biosynthesis of pyridine alkaloid natural products, leading mainly to the production of anabasine, anatabine, nicotine and nornicotine, effective deterrents against herbivores with antiparasitic and pesticide properties (neurotoxins); nornicotine serves as the precursor in the synthesis of the carcinogen compound N'-nitrosonornicotine (NNN). Catalyzes a late oxidation step subsequent to the pyridine ring condensation reaction in the biosynthesis of alkaloids.</text>
</comment>
<dbReference type="SUPFAM" id="SSF56176">
    <property type="entry name" value="FAD-binding/transporter-associated domain-like"/>
    <property type="match status" value="1"/>
</dbReference>
<evidence type="ECO:0000256" key="6">
    <source>
        <dbReference type="ARBA" id="ARBA00022827"/>
    </source>
</evidence>
<dbReference type="InterPro" id="IPR016169">
    <property type="entry name" value="FAD-bd_PCMH_sub2"/>
</dbReference>
<dbReference type="Gene3D" id="3.40.462.20">
    <property type="match status" value="1"/>
</dbReference>
<keyword evidence="12" id="KW-1185">Reference proteome</keyword>
<evidence type="ECO:0000256" key="9">
    <source>
        <dbReference type="ARBA" id="ARBA00045734"/>
    </source>
</evidence>
<comment type="similarity">
    <text evidence="2">Belongs to the oxygen-dependent FAD-linked oxidoreductase family.</text>
</comment>
<keyword evidence="7" id="KW-0325">Glycoprotein</keyword>
<dbReference type="EMBL" id="JAJAGQ010000006">
    <property type="protein sequence ID" value="KAJ8561215.1"/>
    <property type="molecule type" value="Genomic_DNA"/>
</dbReference>
<dbReference type="InterPro" id="IPR006094">
    <property type="entry name" value="Oxid_FAD_bind_N"/>
</dbReference>
<evidence type="ECO:0000313" key="12">
    <source>
        <dbReference type="Proteomes" id="UP001152561"/>
    </source>
</evidence>
<keyword evidence="5" id="KW-0732">Signal</keyword>
<dbReference type="Gene3D" id="3.30.465.10">
    <property type="match status" value="1"/>
</dbReference>
<comment type="pathway">
    <text evidence="8">Alkaloid biosynthesis; nicotine biosynthesis.</text>
</comment>